<comment type="caution">
    <text evidence="1">The sequence shown here is derived from an EMBL/GenBank/DDBJ whole genome shotgun (WGS) entry which is preliminary data.</text>
</comment>
<name>A0ACA9Q699_9GLOM</name>
<evidence type="ECO:0000313" key="1">
    <source>
        <dbReference type="EMBL" id="CAG8737482.1"/>
    </source>
</evidence>
<keyword evidence="2" id="KW-1185">Reference proteome</keyword>
<organism evidence="1 2">
    <name type="scientific">Racocetra persica</name>
    <dbReference type="NCBI Taxonomy" id="160502"/>
    <lineage>
        <taxon>Eukaryota</taxon>
        <taxon>Fungi</taxon>
        <taxon>Fungi incertae sedis</taxon>
        <taxon>Mucoromycota</taxon>
        <taxon>Glomeromycotina</taxon>
        <taxon>Glomeromycetes</taxon>
        <taxon>Diversisporales</taxon>
        <taxon>Gigasporaceae</taxon>
        <taxon>Racocetra</taxon>
    </lineage>
</organism>
<accession>A0ACA9Q699</accession>
<protein>
    <submittedName>
        <fullName evidence="1">23812_t:CDS:1</fullName>
    </submittedName>
</protein>
<sequence length="74" mass="8492">DYSSHTIAFHKKVSHSTVLRIKNLKKQTGCLDVLPRPDHPKILTTCYERRIAREFRSGTCQTAIKAPKKLKSDK</sequence>
<feature type="non-terminal residue" evidence="1">
    <location>
        <position position="74"/>
    </location>
</feature>
<reference evidence="1" key="1">
    <citation type="submission" date="2021-06" db="EMBL/GenBank/DDBJ databases">
        <authorList>
            <person name="Kallberg Y."/>
            <person name="Tangrot J."/>
            <person name="Rosling A."/>
        </authorList>
    </citation>
    <scope>NUCLEOTIDE SEQUENCE</scope>
    <source>
        <strain evidence="1">MA461A</strain>
    </source>
</reference>
<dbReference type="EMBL" id="CAJVQC010027788">
    <property type="protein sequence ID" value="CAG8737482.1"/>
    <property type="molecule type" value="Genomic_DNA"/>
</dbReference>
<gene>
    <name evidence="1" type="ORF">RPERSI_LOCUS12805</name>
</gene>
<feature type="non-terminal residue" evidence="1">
    <location>
        <position position="1"/>
    </location>
</feature>
<proteinExistence type="predicted"/>
<dbReference type="Proteomes" id="UP000789920">
    <property type="component" value="Unassembled WGS sequence"/>
</dbReference>
<evidence type="ECO:0000313" key="2">
    <source>
        <dbReference type="Proteomes" id="UP000789920"/>
    </source>
</evidence>